<evidence type="ECO:0000256" key="1">
    <source>
        <dbReference type="SAM" id="Phobius"/>
    </source>
</evidence>
<keyword evidence="3" id="KW-1185">Reference proteome</keyword>
<name>A0A4Y3UL54_9MICO</name>
<reference evidence="2 3" key="1">
    <citation type="submission" date="2019-06" db="EMBL/GenBank/DDBJ databases">
        <title>Sequencing the genomes of 1000 actinobacteria strains.</title>
        <authorList>
            <person name="Klenk H.-P."/>
        </authorList>
    </citation>
    <scope>NUCLEOTIDE SEQUENCE [LARGE SCALE GENOMIC DNA]</scope>
    <source>
        <strain evidence="2 3">DSM 20427</strain>
    </source>
</reference>
<dbReference type="EMBL" id="VFPS01000007">
    <property type="protein sequence ID" value="TQM90568.1"/>
    <property type="molecule type" value="Genomic_DNA"/>
</dbReference>
<feature type="transmembrane region" description="Helical" evidence="1">
    <location>
        <begin position="188"/>
        <end position="207"/>
    </location>
</feature>
<dbReference type="RefSeq" id="WP_141380076.1">
    <property type="nucleotide sequence ID" value="NZ_BJNA01000014.1"/>
</dbReference>
<comment type="caution">
    <text evidence="2">The sequence shown here is derived from an EMBL/GenBank/DDBJ whole genome shotgun (WGS) entry which is preliminary data.</text>
</comment>
<feature type="transmembrane region" description="Helical" evidence="1">
    <location>
        <begin position="93"/>
        <end position="110"/>
    </location>
</feature>
<dbReference type="Gene3D" id="1.20.1260.100">
    <property type="entry name" value="TspO/MBR protein"/>
    <property type="match status" value="1"/>
</dbReference>
<evidence type="ECO:0000313" key="3">
    <source>
        <dbReference type="Proteomes" id="UP000319804"/>
    </source>
</evidence>
<dbReference type="PANTHER" id="PTHR33802:SF1">
    <property type="entry name" value="XK-RELATED PROTEIN"/>
    <property type="match status" value="1"/>
</dbReference>
<accession>A0A4Y3UL54</accession>
<sequence>MNAAARSGSDLARQIVVISAVVFMIIAAMVGVGLFGGTNVRDLQGGALDADATVLAPGRQAFSIWSVIYLLMIAYAVWQALPGQRARQRQRRAGWWIALTAVLNGLWLLTAQFLNLFATVVAIVILLVALAATYRLLVLVPAEGWGDRILMDVTVGMHLGWVSLATVANVTAWLAADVVPDLDARTQVVWGVIVLIVVALVGLGIALGTRGAGIVTRTAPALAMAWGLVWIGVARLTGQPHTVGVAVTAFIVAVVIVAAPLVRLPQRSPVAVR</sequence>
<dbReference type="OrthoDB" id="5189031at2"/>
<feature type="transmembrane region" description="Helical" evidence="1">
    <location>
        <begin position="149"/>
        <end position="176"/>
    </location>
</feature>
<proteinExistence type="predicted"/>
<keyword evidence="1" id="KW-0472">Membrane</keyword>
<dbReference type="PANTHER" id="PTHR33802">
    <property type="entry name" value="SI:CH211-161H7.5-RELATED"/>
    <property type="match status" value="1"/>
</dbReference>
<keyword evidence="1" id="KW-0812">Transmembrane</keyword>
<feature type="transmembrane region" description="Helical" evidence="1">
    <location>
        <begin position="116"/>
        <end position="137"/>
    </location>
</feature>
<gene>
    <name evidence="2" type="ORF">FHX68_2887</name>
</gene>
<keyword evidence="1" id="KW-1133">Transmembrane helix</keyword>
<evidence type="ECO:0000313" key="2">
    <source>
        <dbReference type="EMBL" id="TQM90568.1"/>
    </source>
</evidence>
<dbReference type="Proteomes" id="UP000319804">
    <property type="component" value="Unassembled WGS sequence"/>
</dbReference>
<dbReference type="InterPro" id="IPR038330">
    <property type="entry name" value="TspO/MBR-related_sf"/>
</dbReference>
<protein>
    <submittedName>
        <fullName evidence="2">TspO/MBR related protein</fullName>
    </submittedName>
</protein>
<feature type="transmembrane region" description="Helical" evidence="1">
    <location>
        <begin position="219"/>
        <end position="237"/>
    </location>
</feature>
<dbReference type="AlphaFoldDB" id="A0A4Y3UL54"/>
<feature type="transmembrane region" description="Helical" evidence="1">
    <location>
        <begin position="15"/>
        <end position="35"/>
    </location>
</feature>
<feature type="transmembrane region" description="Helical" evidence="1">
    <location>
        <begin position="62"/>
        <end position="81"/>
    </location>
</feature>
<organism evidence="2 3">
    <name type="scientific">Microbacterium lacticum</name>
    <dbReference type="NCBI Taxonomy" id="33885"/>
    <lineage>
        <taxon>Bacteria</taxon>
        <taxon>Bacillati</taxon>
        <taxon>Actinomycetota</taxon>
        <taxon>Actinomycetes</taxon>
        <taxon>Micrococcales</taxon>
        <taxon>Microbacteriaceae</taxon>
        <taxon>Microbacterium</taxon>
    </lineage>
</organism>
<feature type="transmembrane region" description="Helical" evidence="1">
    <location>
        <begin position="243"/>
        <end position="264"/>
    </location>
</feature>